<dbReference type="InterPro" id="IPR050556">
    <property type="entry name" value="Type_II_TA_system_RNase"/>
</dbReference>
<dbReference type="Gene3D" id="3.40.50.1010">
    <property type="entry name" value="5'-nuclease"/>
    <property type="match status" value="1"/>
</dbReference>
<dbReference type="EMBL" id="CABM01000024">
    <property type="protein sequence ID" value="CBH96352.1"/>
    <property type="molecule type" value="Genomic_DNA"/>
</dbReference>
<evidence type="ECO:0000313" key="9">
    <source>
        <dbReference type="EMBL" id="CBH96352.1"/>
    </source>
</evidence>
<sequence>MRFLLDSNAVIALLNHPTGPVSQRVRQYRPVDIGLPSIVMHELYFGAFKSQRTERNLAIVDGLRFEVVPFDQDDARRAGEIRAALAAQGTPIGGYDVLIAGQASARGLTLVSRNLREFARVESLQVENWEATPRGVPPQLAAHPV</sequence>
<reference evidence="9" key="1">
    <citation type="submission" date="2009-10" db="EMBL/GenBank/DDBJ databases">
        <title>Diversity of trophic interactions inside an arsenic-rich microbial ecosystem.</title>
        <authorList>
            <person name="Bertin P.N."/>
            <person name="Heinrich-Salmeron A."/>
            <person name="Pelletier E."/>
            <person name="Goulhen-Chollet F."/>
            <person name="Arsene-Ploetze F."/>
            <person name="Gallien S."/>
            <person name="Calteau A."/>
            <person name="Vallenet D."/>
            <person name="Casiot C."/>
            <person name="Chane-Woon-Ming B."/>
            <person name="Giloteaux L."/>
            <person name="Barakat M."/>
            <person name="Bonnefoy V."/>
            <person name="Bruneel O."/>
            <person name="Chandler M."/>
            <person name="Cleiss J."/>
            <person name="Duran R."/>
            <person name="Elbaz-Poulichet F."/>
            <person name="Fonknechten N."/>
            <person name="Lauga B."/>
            <person name="Mornico D."/>
            <person name="Ortet P."/>
            <person name="Schaeffer C."/>
            <person name="Siguier P."/>
            <person name="Alexander Thil Smith A."/>
            <person name="Van Dorsselaer A."/>
            <person name="Weissenbach J."/>
            <person name="Medigue C."/>
            <person name="Le Paslier D."/>
        </authorList>
    </citation>
    <scope>NUCLEOTIDE SEQUENCE</scope>
</reference>
<accession>E6PN50</accession>
<name>E6PN50_9ZZZZ</name>
<protein>
    <recommendedName>
        <fullName evidence="8">PIN domain-containing protein</fullName>
    </recommendedName>
</protein>
<gene>
    <name evidence="9" type="ORF">CARN2_2293</name>
</gene>
<evidence type="ECO:0000256" key="5">
    <source>
        <dbReference type="ARBA" id="ARBA00022801"/>
    </source>
</evidence>
<feature type="domain" description="PIN" evidence="8">
    <location>
        <begin position="4"/>
        <end position="122"/>
    </location>
</feature>
<evidence type="ECO:0000256" key="1">
    <source>
        <dbReference type="ARBA" id="ARBA00001946"/>
    </source>
</evidence>
<dbReference type="PANTHER" id="PTHR33653:SF1">
    <property type="entry name" value="RIBONUCLEASE VAPC2"/>
    <property type="match status" value="1"/>
</dbReference>
<evidence type="ECO:0000259" key="8">
    <source>
        <dbReference type="Pfam" id="PF01850"/>
    </source>
</evidence>
<dbReference type="PANTHER" id="PTHR33653">
    <property type="entry name" value="RIBONUCLEASE VAPC2"/>
    <property type="match status" value="1"/>
</dbReference>
<comment type="cofactor">
    <cofactor evidence="1">
        <name>Mg(2+)</name>
        <dbReference type="ChEBI" id="CHEBI:18420"/>
    </cofactor>
</comment>
<dbReference type="InterPro" id="IPR002716">
    <property type="entry name" value="PIN_dom"/>
</dbReference>
<dbReference type="AlphaFoldDB" id="E6PN50"/>
<dbReference type="InterPro" id="IPR022907">
    <property type="entry name" value="VapC_family"/>
</dbReference>
<organism evidence="9">
    <name type="scientific">mine drainage metagenome</name>
    <dbReference type="NCBI Taxonomy" id="410659"/>
    <lineage>
        <taxon>unclassified sequences</taxon>
        <taxon>metagenomes</taxon>
        <taxon>ecological metagenomes</taxon>
    </lineage>
</organism>
<dbReference type="GO" id="GO:0016787">
    <property type="term" value="F:hydrolase activity"/>
    <property type="evidence" value="ECO:0007669"/>
    <property type="project" value="UniProtKB-KW"/>
</dbReference>
<evidence type="ECO:0000256" key="4">
    <source>
        <dbReference type="ARBA" id="ARBA00022723"/>
    </source>
</evidence>
<dbReference type="SUPFAM" id="SSF88723">
    <property type="entry name" value="PIN domain-like"/>
    <property type="match status" value="1"/>
</dbReference>
<keyword evidence="4" id="KW-0479">Metal-binding</keyword>
<proteinExistence type="inferred from homology"/>
<evidence type="ECO:0000256" key="3">
    <source>
        <dbReference type="ARBA" id="ARBA00022722"/>
    </source>
</evidence>
<comment type="similarity">
    <text evidence="7">Belongs to the PINc/VapC protein family.</text>
</comment>
<dbReference type="GO" id="GO:0004540">
    <property type="term" value="F:RNA nuclease activity"/>
    <property type="evidence" value="ECO:0007669"/>
    <property type="project" value="InterPro"/>
</dbReference>
<keyword evidence="6" id="KW-0460">Magnesium</keyword>
<dbReference type="HAMAP" id="MF_00265">
    <property type="entry name" value="VapC_Nob1"/>
    <property type="match status" value="1"/>
</dbReference>
<keyword evidence="5" id="KW-0378">Hydrolase</keyword>
<dbReference type="Pfam" id="PF01850">
    <property type="entry name" value="PIN"/>
    <property type="match status" value="1"/>
</dbReference>
<keyword evidence="3" id="KW-0540">Nuclease</keyword>
<dbReference type="GO" id="GO:0046872">
    <property type="term" value="F:metal ion binding"/>
    <property type="evidence" value="ECO:0007669"/>
    <property type="project" value="UniProtKB-KW"/>
</dbReference>
<dbReference type="CDD" id="cd18745">
    <property type="entry name" value="PIN_VapC4-5_FitB-like"/>
    <property type="match status" value="1"/>
</dbReference>
<evidence type="ECO:0000256" key="2">
    <source>
        <dbReference type="ARBA" id="ARBA00022649"/>
    </source>
</evidence>
<dbReference type="InterPro" id="IPR029060">
    <property type="entry name" value="PIN-like_dom_sf"/>
</dbReference>
<evidence type="ECO:0000256" key="6">
    <source>
        <dbReference type="ARBA" id="ARBA00022842"/>
    </source>
</evidence>
<evidence type="ECO:0000256" key="7">
    <source>
        <dbReference type="ARBA" id="ARBA00038093"/>
    </source>
</evidence>
<keyword evidence="2" id="KW-1277">Toxin-antitoxin system</keyword>
<comment type="caution">
    <text evidence="9">The sequence shown here is derived from an EMBL/GenBank/DDBJ whole genome shotgun (WGS) entry which is preliminary data.</text>
</comment>